<dbReference type="AlphaFoldDB" id="A0A6G0YGQ6"/>
<evidence type="ECO:0000256" key="1">
    <source>
        <dbReference type="SAM" id="MobiDB-lite"/>
    </source>
</evidence>
<sequence length="482" mass="55727">MILFQKLLLLIESSTEYLSSLSFENFEMTNYLNNRRIATKANMIQDFMDVNPRVSWSPFIAIRPSNTNFVYLLMDTDIVEGRGRRLETAKVDAITRFYSFAPPYDDTGEAEEIFSLNDLVDNKPEFINIMDCFENDTSSKLFSRAKAVDYVDFLFDFDSSQILNDFSIAYQHLSYWTNVDYKLSDGNYLKVALNIGDYRFIGFGLTLEKAKINTIKRFYLSTVRNFFEICQEYNEQTEPERDFDWEKEDSVIILEDKSLNDAGNSSRTNTNSSGTGRYEGVTKKTSGRCSKTRPRKVRNYEMGRVSPGLRKLESIDRGSENSYRVMKPHDDDKQYTASPYILMMTFEKLVVELTIENKSAPRPAQPREIRHNYYTNKEALALNFLEKYHLRNSIWSPFARASDDPNKNSKSVRVILRLGPKQQYEGQGKQKSIAKINAIKKLKKAILKAYPNCTKTTFMENINKLGIPTDNGSKFVNKLKVL</sequence>
<reference evidence="2 3" key="1">
    <citation type="submission" date="2019-08" db="EMBL/GenBank/DDBJ databases">
        <title>Whole genome of Aphis craccivora.</title>
        <authorList>
            <person name="Voronova N.V."/>
            <person name="Shulinski R.S."/>
            <person name="Bandarenka Y.V."/>
            <person name="Zhorov D.G."/>
            <person name="Warner D."/>
        </authorList>
    </citation>
    <scope>NUCLEOTIDE SEQUENCE [LARGE SCALE GENOMIC DNA]</scope>
    <source>
        <strain evidence="2">180601</strain>
        <tissue evidence="2">Whole Body</tissue>
    </source>
</reference>
<keyword evidence="3" id="KW-1185">Reference proteome</keyword>
<accession>A0A6G0YGQ6</accession>
<gene>
    <name evidence="2" type="ORF">FWK35_00020863</name>
</gene>
<proteinExistence type="predicted"/>
<evidence type="ECO:0000313" key="3">
    <source>
        <dbReference type="Proteomes" id="UP000478052"/>
    </source>
</evidence>
<organism evidence="2 3">
    <name type="scientific">Aphis craccivora</name>
    <name type="common">Cowpea aphid</name>
    <dbReference type="NCBI Taxonomy" id="307492"/>
    <lineage>
        <taxon>Eukaryota</taxon>
        <taxon>Metazoa</taxon>
        <taxon>Ecdysozoa</taxon>
        <taxon>Arthropoda</taxon>
        <taxon>Hexapoda</taxon>
        <taxon>Insecta</taxon>
        <taxon>Pterygota</taxon>
        <taxon>Neoptera</taxon>
        <taxon>Paraneoptera</taxon>
        <taxon>Hemiptera</taxon>
        <taxon>Sternorrhyncha</taxon>
        <taxon>Aphidomorpha</taxon>
        <taxon>Aphidoidea</taxon>
        <taxon>Aphididae</taxon>
        <taxon>Aphidini</taxon>
        <taxon>Aphis</taxon>
        <taxon>Aphis</taxon>
    </lineage>
</organism>
<comment type="caution">
    <text evidence="2">The sequence shown here is derived from an EMBL/GenBank/DDBJ whole genome shotgun (WGS) entry which is preliminary data.</text>
</comment>
<evidence type="ECO:0000313" key="2">
    <source>
        <dbReference type="EMBL" id="KAF0755461.1"/>
    </source>
</evidence>
<dbReference type="EMBL" id="VUJU01004132">
    <property type="protein sequence ID" value="KAF0755461.1"/>
    <property type="molecule type" value="Genomic_DNA"/>
</dbReference>
<dbReference type="OrthoDB" id="6591410at2759"/>
<dbReference type="Proteomes" id="UP000478052">
    <property type="component" value="Unassembled WGS sequence"/>
</dbReference>
<feature type="compositionally biased region" description="Low complexity" evidence="1">
    <location>
        <begin position="263"/>
        <end position="276"/>
    </location>
</feature>
<protein>
    <recommendedName>
        <fullName evidence="4">DRBM domain-containing protein</fullName>
    </recommendedName>
</protein>
<feature type="region of interest" description="Disordered" evidence="1">
    <location>
        <begin position="260"/>
        <end position="294"/>
    </location>
</feature>
<evidence type="ECO:0008006" key="4">
    <source>
        <dbReference type="Google" id="ProtNLM"/>
    </source>
</evidence>
<name>A0A6G0YGQ6_APHCR</name>